<protein>
    <submittedName>
        <fullName evidence="2">Uncharacterized protein</fullName>
    </submittedName>
</protein>
<dbReference type="EMBL" id="MU827795">
    <property type="protein sequence ID" value="KAJ7328628.1"/>
    <property type="molecule type" value="Genomic_DNA"/>
</dbReference>
<dbReference type="AlphaFoldDB" id="A0A9W9YAR0"/>
<feature type="compositionally biased region" description="Basic and acidic residues" evidence="1">
    <location>
        <begin position="54"/>
        <end position="72"/>
    </location>
</feature>
<accession>A0A9W9YAR0</accession>
<proteinExistence type="predicted"/>
<keyword evidence="3" id="KW-1185">Reference proteome</keyword>
<evidence type="ECO:0000256" key="1">
    <source>
        <dbReference type="SAM" id="MobiDB-lite"/>
    </source>
</evidence>
<evidence type="ECO:0000313" key="3">
    <source>
        <dbReference type="Proteomes" id="UP001163046"/>
    </source>
</evidence>
<evidence type="ECO:0000313" key="2">
    <source>
        <dbReference type="EMBL" id="KAJ7328628.1"/>
    </source>
</evidence>
<organism evidence="2 3">
    <name type="scientific">Desmophyllum pertusum</name>
    <dbReference type="NCBI Taxonomy" id="174260"/>
    <lineage>
        <taxon>Eukaryota</taxon>
        <taxon>Metazoa</taxon>
        <taxon>Cnidaria</taxon>
        <taxon>Anthozoa</taxon>
        <taxon>Hexacorallia</taxon>
        <taxon>Scleractinia</taxon>
        <taxon>Caryophylliina</taxon>
        <taxon>Caryophylliidae</taxon>
        <taxon>Desmophyllum</taxon>
    </lineage>
</organism>
<reference evidence="2" key="1">
    <citation type="submission" date="2023-01" db="EMBL/GenBank/DDBJ databases">
        <title>Genome assembly of the deep-sea coral Lophelia pertusa.</title>
        <authorList>
            <person name="Herrera S."/>
            <person name="Cordes E."/>
        </authorList>
    </citation>
    <scope>NUCLEOTIDE SEQUENCE</scope>
    <source>
        <strain evidence="2">USNM1676648</strain>
        <tissue evidence="2">Polyp</tissue>
    </source>
</reference>
<name>A0A9W9YAR0_9CNID</name>
<sequence>MVCCHEFSAAKSKCQKNEEWTETEYNNICKTVLLSTEDVRIWIEHVGLTSERRKAGAKKAAETRARKRKDNEVVQVERPSDDDELWCCVEDQNMDS</sequence>
<feature type="region of interest" description="Disordered" evidence="1">
    <location>
        <begin position="54"/>
        <end position="75"/>
    </location>
</feature>
<dbReference type="Proteomes" id="UP001163046">
    <property type="component" value="Unassembled WGS sequence"/>
</dbReference>
<gene>
    <name evidence="2" type="ORF">OS493_023897</name>
</gene>
<comment type="caution">
    <text evidence="2">The sequence shown here is derived from an EMBL/GenBank/DDBJ whole genome shotgun (WGS) entry which is preliminary data.</text>
</comment>